<dbReference type="OrthoDB" id="167158at2759"/>
<protein>
    <submittedName>
        <fullName evidence="1">Uncharacterized protein</fullName>
    </submittedName>
</protein>
<name>A0A024TVE4_9STRA</name>
<gene>
    <name evidence="1" type="ORF">H310_09292</name>
</gene>
<dbReference type="AlphaFoldDB" id="A0A024TVE4"/>
<reference evidence="1" key="1">
    <citation type="submission" date="2013-12" db="EMBL/GenBank/DDBJ databases">
        <title>The Genome Sequence of Aphanomyces invadans NJM9701.</title>
        <authorList>
            <consortium name="The Broad Institute Genomics Platform"/>
            <person name="Russ C."/>
            <person name="Tyler B."/>
            <person name="van West P."/>
            <person name="Dieguez-Uribeondo J."/>
            <person name="Young S.K."/>
            <person name="Zeng Q."/>
            <person name="Gargeya S."/>
            <person name="Fitzgerald M."/>
            <person name="Abouelleil A."/>
            <person name="Alvarado L."/>
            <person name="Chapman S.B."/>
            <person name="Gainer-Dewar J."/>
            <person name="Goldberg J."/>
            <person name="Griggs A."/>
            <person name="Gujja S."/>
            <person name="Hansen M."/>
            <person name="Howarth C."/>
            <person name="Imamovic A."/>
            <person name="Ireland A."/>
            <person name="Larimer J."/>
            <person name="McCowan C."/>
            <person name="Murphy C."/>
            <person name="Pearson M."/>
            <person name="Poon T.W."/>
            <person name="Priest M."/>
            <person name="Roberts A."/>
            <person name="Saif S."/>
            <person name="Shea T."/>
            <person name="Sykes S."/>
            <person name="Wortman J."/>
            <person name="Nusbaum C."/>
            <person name="Birren B."/>
        </authorList>
    </citation>
    <scope>NUCLEOTIDE SEQUENCE [LARGE SCALE GENOMIC DNA]</scope>
    <source>
        <strain evidence="1">NJM9701</strain>
    </source>
</reference>
<dbReference type="VEuPathDB" id="FungiDB:H310_09292"/>
<sequence length="314" mass="33569">MRLAWGMCVASVSAAVVKDKRYCELLFVQPPVGGSAVADVFSTFGLNACPASVWNAITPINARDSASIAVVLNGPRYWTMDEFGPLSTSVVKDRVVKTVQGLNVTLLGRVSLPWPLPTGSSGFYKPSAVTRNADFVWRAGSTAFYLTNEESGERYIMQSYSQQVHPSLTFASLPALRFRELPPRWSFSAVVLPTDVNVTTPALVGGAASVGLVLQDEFGNSYSYAGNVDAYLARMNQCTEVSIVGDATYCIPTIPTICSGSGPSPTGTACPSKGDVAVKDCWPHLPSFASVHCVAPRDTTCRFMPSGAWGCVWT</sequence>
<evidence type="ECO:0000313" key="1">
    <source>
        <dbReference type="EMBL" id="ETV97988.1"/>
    </source>
</evidence>
<organism evidence="1">
    <name type="scientific">Aphanomyces invadans</name>
    <dbReference type="NCBI Taxonomy" id="157072"/>
    <lineage>
        <taxon>Eukaryota</taxon>
        <taxon>Sar</taxon>
        <taxon>Stramenopiles</taxon>
        <taxon>Oomycota</taxon>
        <taxon>Saprolegniomycetes</taxon>
        <taxon>Saprolegniales</taxon>
        <taxon>Verrucalvaceae</taxon>
        <taxon>Aphanomyces</taxon>
    </lineage>
</organism>
<proteinExistence type="predicted"/>
<accession>A0A024TVE4</accession>
<dbReference type="eggNOG" id="ENOG502SZVA">
    <property type="taxonomic scope" value="Eukaryota"/>
</dbReference>
<dbReference type="GeneID" id="20086342"/>
<dbReference type="EMBL" id="KI913971">
    <property type="protein sequence ID" value="ETV97988.1"/>
    <property type="molecule type" value="Genomic_DNA"/>
</dbReference>
<dbReference type="RefSeq" id="XP_008873549.1">
    <property type="nucleotide sequence ID" value="XM_008875327.1"/>
</dbReference>